<dbReference type="Pfam" id="PF05569">
    <property type="entry name" value="Peptidase_M56"/>
    <property type="match status" value="1"/>
</dbReference>
<dbReference type="InterPro" id="IPR008756">
    <property type="entry name" value="Peptidase_M56"/>
</dbReference>
<name>A0A1V9EFE6_9BACT</name>
<keyword evidence="4" id="KW-1185">Reference proteome</keyword>
<sequence>MYLLKANLVISIFFLAYYCLLRTEKFFRLNRIVLLSAIGLAFLLPLLPSIENATESRLVQSISGLSPLSYWEQPFSKTQDSAAVSTPAQAPLSVKTKNNIFSISQVVDLLEWVYYLVVVVLLLRLLFQIQQVGSIIGRSRRKKKNGIVYCYHEQDLPVFSFFHYLVMNREQYSRAEADQIIAHEQVHIRQVHNFDLLLVEVMHALFWINPLFIGFKRTVKLNLEFIADKAVLDSGADPVSYQYSMLRCLRPSGLPLVNLFASSKIKTRIHMMNKKKSPVRNLYKYTLVLPLLAGSYFIVNPLKARSTPLISHQEAPLPARQELKAFEGYYQSDFNKDSHIQIRASGDQLILKQQWDEREIVFNQQSALEFSTPDKKFPLKFFKNDQGAVVQVLAFNRDHWNKVTNYAPPKYIHLQPEALKLFEGYYQNKRDDGKMMYLQIESIPDGLLFREGWDGREIKFSPKSATEFLGRNGTFSLEFTKDDNGNVTQMLAFHRDLWKKLQDPSAAVIKREIKLEPAQLKALEGEYQMQDGNKIGIKAESEGLVLKQLWDNEVIYLVPFSSTGFFSKERSMALVFKTEKNGVATEFMVDEKDRWTKIKE</sequence>
<proteinExistence type="predicted"/>
<accession>A0A1V9EFE6</accession>
<dbReference type="PANTHER" id="PTHR34978:SF3">
    <property type="entry name" value="SLR0241 PROTEIN"/>
    <property type="match status" value="1"/>
</dbReference>
<keyword evidence="1" id="KW-0472">Membrane</keyword>
<keyword evidence="1" id="KW-0812">Transmembrane</keyword>
<comment type="caution">
    <text evidence="3">The sequence shown here is derived from an EMBL/GenBank/DDBJ whole genome shotgun (WGS) entry which is preliminary data.</text>
</comment>
<dbReference type="Proteomes" id="UP000192610">
    <property type="component" value="Unassembled WGS sequence"/>
</dbReference>
<evidence type="ECO:0000259" key="2">
    <source>
        <dbReference type="Pfam" id="PF05569"/>
    </source>
</evidence>
<dbReference type="STRING" id="354355.SAMN05660816_05918"/>
<dbReference type="PANTHER" id="PTHR34978">
    <property type="entry name" value="POSSIBLE SENSOR-TRANSDUCER PROTEIN BLAR"/>
    <property type="match status" value="1"/>
</dbReference>
<dbReference type="InterPro" id="IPR052173">
    <property type="entry name" value="Beta-lactam_resp_regulator"/>
</dbReference>
<feature type="transmembrane region" description="Helical" evidence="1">
    <location>
        <begin position="6"/>
        <end position="21"/>
    </location>
</feature>
<protein>
    <recommendedName>
        <fullName evidence="2">Peptidase M56 domain-containing protein</fullName>
    </recommendedName>
</protein>
<dbReference type="EMBL" id="LVXG01000034">
    <property type="protein sequence ID" value="OQP44859.1"/>
    <property type="molecule type" value="Genomic_DNA"/>
</dbReference>
<reference evidence="4" key="1">
    <citation type="submission" date="2016-04" db="EMBL/GenBank/DDBJ databases">
        <authorList>
            <person name="Chen L."/>
            <person name="Zhuang W."/>
            <person name="Wang G."/>
        </authorList>
    </citation>
    <scope>NUCLEOTIDE SEQUENCE [LARGE SCALE GENOMIC DNA]</scope>
    <source>
        <strain evidence="4">17621</strain>
    </source>
</reference>
<evidence type="ECO:0000256" key="1">
    <source>
        <dbReference type="SAM" id="Phobius"/>
    </source>
</evidence>
<feature type="transmembrane region" description="Helical" evidence="1">
    <location>
        <begin position="33"/>
        <end position="50"/>
    </location>
</feature>
<feature type="transmembrane region" description="Helical" evidence="1">
    <location>
        <begin position="282"/>
        <end position="299"/>
    </location>
</feature>
<dbReference type="AlphaFoldDB" id="A0A1V9EFE6"/>
<evidence type="ECO:0000313" key="4">
    <source>
        <dbReference type="Proteomes" id="UP000192610"/>
    </source>
</evidence>
<gene>
    <name evidence="3" type="ORF">A4H97_10905</name>
</gene>
<feature type="transmembrane region" description="Helical" evidence="1">
    <location>
        <begin position="112"/>
        <end position="136"/>
    </location>
</feature>
<organism evidence="3 4">
    <name type="scientific">Niastella yeongjuensis</name>
    <dbReference type="NCBI Taxonomy" id="354355"/>
    <lineage>
        <taxon>Bacteria</taxon>
        <taxon>Pseudomonadati</taxon>
        <taxon>Bacteroidota</taxon>
        <taxon>Chitinophagia</taxon>
        <taxon>Chitinophagales</taxon>
        <taxon>Chitinophagaceae</taxon>
        <taxon>Niastella</taxon>
    </lineage>
</organism>
<evidence type="ECO:0000313" key="3">
    <source>
        <dbReference type="EMBL" id="OQP44859.1"/>
    </source>
</evidence>
<keyword evidence="1" id="KW-1133">Transmembrane helix</keyword>
<feature type="domain" description="Peptidase M56" evidence="2">
    <location>
        <begin position="156"/>
        <end position="271"/>
    </location>
</feature>